<keyword evidence="10" id="KW-1185">Reference proteome</keyword>
<dbReference type="Pfam" id="PF13727">
    <property type="entry name" value="CoA_binding_3"/>
    <property type="match status" value="1"/>
</dbReference>
<dbReference type="EMBL" id="CABVQD010000007">
    <property type="protein sequence ID" value="VWB59815.1"/>
    <property type="molecule type" value="Genomic_DNA"/>
</dbReference>
<dbReference type="PANTHER" id="PTHR30576">
    <property type="entry name" value="COLANIC BIOSYNTHESIS UDP-GLUCOSE LIPID CARRIER TRANSFERASE"/>
    <property type="match status" value="1"/>
</dbReference>
<evidence type="ECO:0000256" key="3">
    <source>
        <dbReference type="ARBA" id="ARBA00022679"/>
    </source>
</evidence>
<keyword evidence="3 9" id="KW-0808">Transferase</keyword>
<protein>
    <submittedName>
        <fullName evidence="9">Sugar transferase</fullName>
    </submittedName>
</protein>
<accession>A0A6J5DRT6</accession>
<dbReference type="RefSeq" id="WP_052001012.1">
    <property type="nucleotide sequence ID" value="NZ_CABVQD010000007.1"/>
</dbReference>
<dbReference type="InterPro" id="IPR017475">
    <property type="entry name" value="EPS_sugar_tfrase"/>
</dbReference>
<dbReference type="PANTHER" id="PTHR30576:SF21">
    <property type="entry name" value="UDP-GLUCOSE:UNDECAPRENYL-PHOSPHATE GLUCOSE-1-PHOSPHATE TRANSFERASE"/>
    <property type="match status" value="1"/>
</dbReference>
<name>A0A6J5DRT6_9BURK</name>
<gene>
    <name evidence="9" type="ORF">BPA30113_02639</name>
</gene>
<organism evidence="9 10">
    <name type="scientific">Burkholderia paludis</name>
    <dbReference type="NCBI Taxonomy" id="1506587"/>
    <lineage>
        <taxon>Bacteria</taxon>
        <taxon>Pseudomonadati</taxon>
        <taxon>Pseudomonadota</taxon>
        <taxon>Betaproteobacteria</taxon>
        <taxon>Burkholderiales</taxon>
        <taxon>Burkholderiaceae</taxon>
        <taxon>Burkholderia</taxon>
        <taxon>Burkholderia cepacia complex</taxon>
    </lineage>
</organism>
<feature type="transmembrane region" description="Helical" evidence="7">
    <location>
        <begin position="20"/>
        <end position="40"/>
    </location>
</feature>
<dbReference type="GO" id="GO:0089702">
    <property type="term" value="F:undecaprenyl-phosphate glucose phosphotransferase activity"/>
    <property type="evidence" value="ECO:0007669"/>
    <property type="project" value="TreeGrafter"/>
</dbReference>
<dbReference type="InterPro" id="IPR017473">
    <property type="entry name" value="Undecaprenyl-P_gluc_Ptfrase"/>
</dbReference>
<evidence type="ECO:0000256" key="1">
    <source>
        <dbReference type="ARBA" id="ARBA00004141"/>
    </source>
</evidence>
<dbReference type="NCBIfam" id="TIGR03023">
    <property type="entry name" value="WcaJ_sugtrans"/>
    <property type="match status" value="1"/>
</dbReference>
<dbReference type="GO" id="GO:0016020">
    <property type="term" value="C:membrane"/>
    <property type="evidence" value="ECO:0007669"/>
    <property type="project" value="UniProtKB-SubCell"/>
</dbReference>
<dbReference type="InterPro" id="IPR003362">
    <property type="entry name" value="Bact_transf"/>
</dbReference>
<dbReference type="NCBIfam" id="TIGR03025">
    <property type="entry name" value="EPS_sugtrans"/>
    <property type="match status" value="1"/>
</dbReference>
<feature type="domain" description="Bacterial sugar transferase" evidence="8">
    <location>
        <begin position="282"/>
        <end position="464"/>
    </location>
</feature>
<dbReference type="GO" id="GO:0009242">
    <property type="term" value="P:colanic acid biosynthetic process"/>
    <property type="evidence" value="ECO:0007669"/>
    <property type="project" value="TreeGrafter"/>
</dbReference>
<dbReference type="Proteomes" id="UP000494330">
    <property type="component" value="Unassembled WGS sequence"/>
</dbReference>
<comment type="similarity">
    <text evidence="2">Belongs to the bacterial sugar transferase family.</text>
</comment>
<keyword evidence="4 7" id="KW-0812">Transmembrane</keyword>
<evidence type="ECO:0000256" key="2">
    <source>
        <dbReference type="ARBA" id="ARBA00006464"/>
    </source>
</evidence>
<evidence type="ECO:0000256" key="6">
    <source>
        <dbReference type="ARBA" id="ARBA00023136"/>
    </source>
</evidence>
<evidence type="ECO:0000313" key="9">
    <source>
        <dbReference type="EMBL" id="VWB59815.1"/>
    </source>
</evidence>
<evidence type="ECO:0000256" key="4">
    <source>
        <dbReference type="ARBA" id="ARBA00022692"/>
    </source>
</evidence>
<dbReference type="Pfam" id="PF02397">
    <property type="entry name" value="Bac_transf"/>
    <property type="match status" value="1"/>
</dbReference>
<feature type="transmembrane region" description="Helical" evidence="7">
    <location>
        <begin position="52"/>
        <end position="71"/>
    </location>
</feature>
<feature type="transmembrane region" description="Helical" evidence="7">
    <location>
        <begin position="108"/>
        <end position="133"/>
    </location>
</feature>
<evidence type="ECO:0000256" key="5">
    <source>
        <dbReference type="ARBA" id="ARBA00022989"/>
    </source>
</evidence>
<evidence type="ECO:0000259" key="8">
    <source>
        <dbReference type="Pfam" id="PF02397"/>
    </source>
</evidence>
<sequence length="473" mass="51359">MHTTLAERRIEAPSAARGLLARLADVAFIAFGAALAAWMFPGNGTHRSVEMAAVASAAAFAMILFPAFGLYRAPYGRTTRRIAIVASGAWLLAQACSVILMVSLHGALLVPVSCFALWTATSGVALVASRLFVHRTLTRRHAGERLVAVVGTGPHGAAVLGRITQSPSGYRAAAMLDVAGASGAARDAHAAGDGMRRFHALDAFAEHVRSHAIPEVWIALPIADVRGVESVLDAFRHDLVNIRFMPDVSRLAMFDAEMVDLVGAPAFNLVASPLPPHALTQKALFDRLFAAAALLGTAPLLLAIAAAVRLSSPGPVLFRQRRKGADGKTFTIYKFRTMRVHAATAGSVQQATRDDPRVTRVGAFLRRTSLDELPQFINVLRGDMSVVGPRPHAIEHDNLYQTVVDGYIHRYRVKPGITGWAQINGLRGETDRIEKMQRRIEADLYYLRNWSFGLDMRIVFATATHGWIHRNAY</sequence>
<feature type="transmembrane region" description="Helical" evidence="7">
    <location>
        <begin position="83"/>
        <end position="102"/>
    </location>
</feature>
<proteinExistence type="inferred from homology"/>
<evidence type="ECO:0000256" key="7">
    <source>
        <dbReference type="SAM" id="Phobius"/>
    </source>
</evidence>
<feature type="transmembrane region" description="Helical" evidence="7">
    <location>
        <begin position="288"/>
        <end position="308"/>
    </location>
</feature>
<evidence type="ECO:0000313" key="10">
    <source>
        <dbReference type="Proteomes" id="UP000494330"/>
    </source>
</evidence>
<keyword evidence="6 7" id="KW-0472">Membrane</keyword>
<reference evidence="9 10" key="1">
    <citation type="submission" date="2019-09" db="EMBL/GenBank/DDBJ databases">
        <authorList>
            <person name="Depoorter E."/>
        </authorList>
    </citation>
    <scope>NUCLEOTIDE SEQUENCE [LARGE SCALE GENOMIC DNA]</scope>
    <source>
        <strain evidence="9">LMG 30113</strain>
    </source>
</reference>
<dbReference type="Gene3D" id="3.40.50.720">
    <property type="entry name" value="NAD(P)-binding Rossmann-like Domain"/>
    <property type="match status" value="1"/>
</dbReference>
<comment type="subcellular location">
    <subcellularLocation>
        <location evidence="1">Membrane</location>
        <topology evidence="1">Multi-pass membrane protein</topology>
    </subcellularLocation>
</comment>
<keyword evidence="5 7" id="KW-1133">Transmembrane helix</keyword>
<dbReference type="AlphaFoldDB" id="A0A6J5DRT6"/>